<protein>
    <recommendedName>
        <fullName evidence="2">Shedu protein SduA C-terminal domain-containing protein</fullName>
    </recommendedName>
</protein>
<feature type="compositionally biased region" description="Basic and acidic residues" evidence="1">
    <location>
        <begin position="41"/>
        <end position="56"/>
    </location>
</feature>
<dbReference type="AlphaFoldDB" id="A0A2N1E3E1"/>
<feature type="domain" description="Shedu protein SduA C-terminal" evidence="2">
    <location>
        <begin position="76"/>
        <end position="224"/>
    </location>
</feature>
<dbReference type="Proteomes" id="UP000233564">
    <property type="component" value="Unassembled WGS sequence"/>
</dbReference>
<evidence type="ECO:0000313" key="3">
    <source>
        <dbReference type="EMBL" id="PKH19027.1"/>
    </source>
</evidence>
<dbReference type="RefSeq" id="WP_101220354.1">
    <property type="nucleotide sequence ID" value="NZ_KZ478001.1"/>
</dbReference>
<dbReference type="Pfam" id="PF14082">
    <property type="entry name" value="SduA_C"/>
    <property type="match status" value="1"/>
</dbReference>
<dbReference type="InterPro" id="IPR025359">
    <property type="entry name" value="SduA_C"/>
</dbReference>
<sequence length="545" mass="62945">MDIVTLENQAITEFLSIVNRQQSVLARIEDQITTQPIKPIENKYRRQGQKAKDKKANRGSSNNSLEIQSRSEDLREARLHEKIVEYPFLLHTPELYAGELLLNSIIDELALPNKRRADFAFISGQNQVIKISLVEIKRASDKVFKDNAQKTEFSNKAKKWISQVEEWRDSFASEDRKKSLLLSLKPLFKNYPVPLLTLADNVARETQIEIDYILIAGNEKIDTPKRQHLVDSLYLENDILLMPYPEMIEHVKRHPRPKHMISIWATGVHVKTSSPSLPHFGDLNEDPLGVKMAGLGMNHFDTSRRRTCFHPETLREIFYRSAGACEIPGCGVRIVSSDGVQGHLTPIYNNFPERSTLPFEALLWREHTALLCGNHIAAFNEGEISTLGNCHFLKEKLQHKSPYRAHLDHELMEFMIALTNRVATKFLTIANCSETESTLFAKEITQWIKSISSMPVDIRQFYQEIVVHYFKNGKPTRGKHTESKLLNSLPYYYLTKARLLRKNPETLEIEPTMLDELKKTNNLSDIYRAFTYYNMLHRNGHSFHY</sequence>
<name>A0A2N1E3E1_PSEFL</name>
<reference evidence="3 4" key="1">
    <citation type="submission" date="2017-08" db="EMBL/GenBank/DDBJ databases">
        <authorList>
            <person name="de Groot N.N."/>
        </authorList>
    </citation>
    <scope>NUCLEOTIDE SEQUENCE [LARGE SCALE GENOMIC DNA]</scope>
    <source>
        <strain evidence="3 4">PfR 37</strain>
    </source>
</reference>
<proteinExistence type="predicted"/>
<accession>A0A2N1E3E1</accession>
<organism evidence="3 4">
    <name type="scientific">Pseudomonas fluorescens</name>
    <dbReference type="NCBI Taxonomy" id="294"/>
    <lineage>
        <taxon>Bacteria</taxon>
        <taxon>Pseudomonadati</taxon>
        <taxon>Pseudomonadota</taxon>
        <taxon>Gammaproteobacteria</taxon>
        <taxon>Pseudomonadales</taxon>
        <taxon>Pseudomonadaceae</taxon>
        <taxon>Pseudomonas</taxon>
    </lineage>
</organism>
<dbReference type="EMBL" id="NVXX01000023">
    <property type="protein sequence ID" value="PKH19027.1"/>
    <property type="molecule type" value="Genomic_DNA"/>
</dbReference>
<evidence type="ECO:0000313" key="4">
    <source>
        <dbReference type="Proteomes" id="UP000233564"/>
    </source>
</evidence>
<feature type="region of interest" description="Disordered" evidence="1">
    <location>
        <begin position="41"/>
        <end position="69"/>
    </location>
</feature>
<gene>
    <name evidence="3" type="ORF">CIB54_16830</name>
</gene>
<evidence type="ECO:0000259" key="2">
    <source>
        <dbReference type="Pfam" id="PF14082"/>
    </source>
</evidence>
<feature type="compositionally biased region" description="Polar residues" evidence="1">
    <location>
        <begin position="58"/>
        <end position="68"/>
    </location>
</feature>
<comment type="caution">
    <text evidence="3">The sequence shown here is derived from an EMBL/GenBank/DDBJ whole genome shotgun (WGS) entry which is preliminary data.</text>
</comment>
<evidence type="ECO:0000256" key="1">
    <source>
        <dbReference type="SAM" id="MobiDB-lite"/>
    </source>
</evidence>